<dbReference type="InterPro" id="IPR014044">
    <property type="entry name" value="CAP_dom"/>
</dbReference>
<proteinExistence type="predicted"/>
<keyword evidence="1" id="KW-0732">Signal</keyword>
<feature type="domain" description="SCP" evidence="2">
    <location>
        <begin position="58"/>
        <end position="162"/>
    </location>
</feature>
<dbReference type="Gene3D" id="3.40.33.10">
    <property type="entry name" value="CAP"/>
    <property type="match status" value="1"/>
</dbReference>
<keyword evidence="4" id="KW-1185">Reference proteome</keyword>
<dbReference type="PROSITE" id="PS51318">
    <property type="entry name" value="TAT"/>
    <property type="match status" value="1"/>
</dbReference>
<dbReference type="InterPro" id="IPR035940">
    <property type="entry name" value="CAP_sf"/>
</dbReference>
<dbReference type="Pfam" id="PF08310">
    <property type="entry name" value="LGFP"/>
    <property type="match status" value="2"/>
</dbReference>
<dbReference type="Pfam" id="PF00188">
    <property type="entry name" value="CAP"/>
    <property type="match status" value="1"/>
</dbReference>
<dbReference type="InterPro" id="IPR006311">
    <property type="entry name" value="TAT_signal"/>
</dbReference>
<reference evidence="3 4" key="1">
    <citation type="submission" date="2020-07" db="EMBL/GenBank/DDBJ databases">
        <title>Sequencing the genomes of 1000 actinobacteria strains.</title>
        <authorList>
            <person name="Klenk H.-P."/>
        </authorList>
    </citation>
    <scope>NUCLEOTIDE SEQUENCE [LARGE SCALE GENOMIC DNA]</scope>
    <source>
        <strain evidence="3 4">DSM 23141</strain>
    </source>
</reference>
<dbReference type="Proteomes" id="UP000553888">
    <property type="component" value="Unassembled WGS sequence"/>
</dbReference>
<dbReference type="EMBL" id="JACBZY010000001">
    <property type="protein sequence ID" value="NYG97870.1"/>
    <property type="molecule type" value="Genomic_DNA"/>
</dbReference>
<name>A0A852Y919_9MICO</name>
<protein>
    <submittedName>
        <fullName evidence="3">Uncharacterized protein YkwD</fullName>
    </submittedName>
</protein>
<comment type="caution">
    <text evidence="3">The sequence shown here is derived from an EMBL/GenBank/DDBJ whole genome shotgun (WGS) entry which is preliminary data.</text>
</comment>
<feature type="signal peptide" evidence="1">
    <location>
        <begin position="1"/>
        <end position="43"/>
    </location>
</feature>
<sequence length="604" mass="62507">MSTIFVRTPVALSRRGRLTSAVAMLATAAAVIAGVLTAQPAAAATPESTSAPVLRVLADVNTLRRGLGLTELKSNDTMMAIATNRNLERAKTGTSIRPFTSNISPYWISGEASSAGPNDSEVVHAWSVDGQDDSAYAAMTQRAITHAGIGVTTATDGTTYITLLVGYFRPTYGDSTSPGQYAVDRDFIPTGRMTGYETSVTTDWGLVRYQEFQNGTVYGHRSGVFAFVGKNTIGTAYQRAGGVRGPLGPPTQEQICGPGWRCAQDFEAGAVSSSPQFGEHIVWDQIRGWWAYYGGVTGALGPAVGDLNYSSGVGGVGWWQRFEGGAVVISAAGLNQVIPAGPSLDFWLSRGPAALGWPTGPRDCVASSCAQSFTSGVVGSTVYGAQLISGGFVTEWNDRGGLNGSLGAPVSALRGSGAPDVGYAQSFVGGILTVSAAYGAVVVPWGAGQQVWSAAGEQKGFGWPSTERSCASGVCQQGFGSAIVFESKSGAFATYGGIAAVWRQQGGLNVLGAPLAGTRYSTVNGGGFAQHFDGGVITHSNGGGAQFTPYGAIIGAWYRYGAEATWMGWPAGAQSCDPSGTCTQRFQFATARSDANGGVAFTRS</sequence>
<evidence type="ECO:0000313" key="3">
    <source>
        <dbReference type="EMBL" id="NYG97870.1"/>
    </source>
</evidence>
<dbReference type="RefSeq" id="WP_179564855.1">
    <property type="nucleotide sequence ID" value="NZ_JACBZY010000001.1"/>
</dbReference>
<accession>A0A852Y919</accession>
<dbReference type="InterPro" id="IPR013207">
    <property type="entry name" value="LGFP"/>
</dbReference>
<organism evidence="3 4">
    <name type="scientific">Schumannella luteola</name>
    <dbReference type="NCBI Taxonomy" id="472059"/>
    <lineage>
        <taxon>Bacteria</taxon>
        <taxon>Bacillati</taxon>
        <taxon>Actinomycetota</taxon>
        <taxon>Actinomycetes</taxon>
        <taxon>Micrococcales</taxon>
        <taxon>Microbacteriaceae</taxon>
        <taxon>Schumannella</taxon>
    </lineage>
</organism>
<evidence type="ECO:0000313" key="4">
    <source>
        <dbReference type="Proteomes" id="UP000553888"/>
    </source>
</evidence>
<gene>
    <name evidence="3" type="ORF">BJ979_000496</name>
</gene>
<dbReference type="SUPFAM" id="SSF55797">
    <property type="entry name" value="PR-1-like"/>
    <property type="match status" value="1"/>
</dbReference>
<evidence type="ECO:0000256" key="1">
    <source>
        <dbReference type="SAM" id="SignalP"/>
    </source>
</evidence>
<evidence type="ECO:0000259" key="2">
    <source>
        <dbReference type="Pfam" id="PF00188"/>
    </source>
</evidence>
<dbReference type="AlphaFoldDB" id="A0A852Y919"/>
<feature type="chain" id="PRO_5032472194" evidence="1">
    <location>
        <begin position="44"/>
        <end position="604"/>
    </location>
</feature>